<name>A0A327WX17_9GAMM</name>
<dbReference type="EMBL" id="PIPK01000008">
    <property type="protein sequence ID" value="RUO23738.1"/>
    <property type="molecule type" value="Genomic_DNA"/>
</dbReference>
<dbReference type="PANTHER" id="PTHR13903:SF8">
    <property type="entry name" value="PIRIN"/>
    <property type="match status" value="1"/>
</dbReference>
<reference evidence="6 8" key="2">
    <citation type="submission" date="2018-06" db="EMBL/GenBank/DDBJ databases">
        <title>Genomic Encyclopedia of Type Strains, Phase III (KMG-III): the genomes of soil and plant-associated and newly described type strains.</title>
        <authorList>
            <person name="Whitman W."/>
        </authorList>
    </citation>
    <scope>NUCLEOTIDE SEQUENCE [LARGE SCALE GENOMIC DNA]</scope>
    <source>
        <strain evidence="6 8">CGMCC 1.15366</strain>
    </source>
</reference>
<evidence type="ECO:0000256" key="1">
    <source>
        <dbReference type="ARBA" id="ARBA00008416"/>
    </source>
</evidence>
<dbReference type="Gene3D" id="2.60.120.10">
    <property type="entry name" value="Jelly Rolls"/>
    <property type="match status" value="2"/>
</dbReference>
<dbReference type="Pfam" id="PF05726">
    <property type="entry name" value="Pirin_C"/>
    <property type="match status" value="1"/>
</dbReference>
<comment type="similarity">
    <text evidence="1 3">Belongs to the pirin family.</text>
</comment>
<keyword evidence="2" id="KW-0408">Iron</keyword>
<dbReference type="EMBL" id="QLMD01000008">
    <property type="protein sequence ID" value="RAJ96515.1"/>
    <property type="molecule type" value="Genomic_DNA"/>
</dbReference>
<feature type="binding site" evidence="2">
    <location>
        <position position="103"/>
    </location>
    <ligand>
        <name>Fe cation</name>
        <dbReference type="ChEBI" id="CHEBI:24875"/>
    </ligand>
</feature>
<reference evidence="7 9" key="1">
    <citation type="journal article" date="2018" name="Front. Microbiol.">
        <title>Genome-Based Analysis Reveals the Taxonomy and Diversity of the Family Idiomarinaceae.</title>
        <authorList>
            <person name="Liu Y."/>
            <person name="Lai Q."/>
            <person name="Shao Z."/>
        </authorList>
    </citation>
    <scope>NUCLEOTIDE SEQUENCE [LARGE SCALE GENOMIC DNA]</scope>
    <source>
        <strain evidence="7 9">CF12-14</strain>
    </source>
</reference>
<evidence type="ECO:0000259" key="4">
    <source>
        <dbReference type="Pfam" id="PF02678"/>
    </source>
</evidence>
<dbReference type="CDD" id="cd02909">
    <property type="entry name" value="cupin_pirin_N"/>
    <property type="match status" value="1"/>
</dbReference>
<dbReference type="SUPFAM" id="SSF51182">
    <property type="entry name" value="RmlC-like cupins"/>
    <property type="match status" value="1"/>
</dbReference>
<dbReference type="InterPro" id="IPR003829">
    <property type="entry name" value="Pirin_N_dom"/>
</dbReference>
<evidence type="ECO:0000259" key="5">
    <source>
        <dbReference type="Pfam" id="PF05726"/>
    </source>
</evidence>
<evidence type="ECO:0000256" key="3">
    <source>
        <dbReference type="RuleBase" id="RU003457"/>
    </source>
</evidence>
<accession>A0A327WX17</accession>
<evidence type="ECO:0000313" key="6">
    <source>
        <dbReference type="EMBL" id="RAJ96515.1"/>
    </source>
</evidence>
<protein>
    <recommendedName>
        <fullName evidence="10">Pirin N-terminal domain-containing protein</fullName>
    </recommendedName>
</protein>
<feature type="domain" description="Pirin N-terminal" evidence="4">
    <location>
        <begin position="21"/>
        <end position="121"/>
    </location>
</feature>
<keyword evidence="9" id="KW-1185">Reference proteome</keyword>
<dbReference type="InterPro" id="IPR011051">
    <property type="entry name" value="RmlC_Cupin_sf"/>
</dbReference>
<gene>
    <name evidence="6" type="ORF">B0I24_10894</name>
    <name evidence="7" type="ORF">CWE07_09495</name>
</gene>
<dbReference type="Proteomes" id="UP000287865">
    <property type="component" value="Unassembled WGS sequence"/>
</dbReference>
<dbReference type="OrthoDB" id="9780903at2"/>
<evidence type="ECO:0000313" key="9">
    <source>
        <dbReference type="Proteomes" id="UP000287865"/>
    </source>
</evidence>
<evidence type="ECO:0000313" key="7">
    <source>
        <dbReference type="EMBL" id="RUO23738.1"/>
    </source>
</evidence>
<evidence type="ECO:0000313" key="8">
    <source>
        <dbReference type="Proteomes" id="UP000249203"/>
    </source>
</evidence>
<evidence type="ECO:0000256" key="2">
    <source>
        <dbReference type="PIRSR" id="PIRSR006232-1"/>
    </source>
</evidence>
<sequence length="280" mass="30942">MKSTMVQKRVTGMPAQDGAGVKLSRVINQPSYRHQDPFLMLDEFKSDNPNDYIAGFPPHPHRGFCTLTYMLEGRMAHEDSQGNTGEIGPGGLQWMRAARGMIHSEMPKQEDGMMWGFQLWVNLPASEKMSDPEYADIMGDQVPEVVKDGVTVRVLSGEFDNQQGPVTLYVVPAERNFLYLDARFSSAAELEVPHQGQATRLVYVYRGEVRIDGVTLRAGELGELRADGDLLIKGSAEAGMLVLAAQPIGEPVAQYGPFVMNTEDELRQAFADYQSGALTQ</sequence>
<dbReference type="AlphaFoldDB" id="A0A327WX17"/>
<dbReference type="Pfam" id="PF02678">
    <property type="entry name" value="Pirin"/>
    <property type="match status" value="1"/>
</dbReference>
<evidence type="ECO:0008006" key="10">
    <source>
        <dbReference type="Google" id="ProtNLM"/>
    </source>
</evidence>
<dbReference type="GO" id="GO:0046872">
    <property type="term" value="F:metal ion binding"/>
    <property type="evidence" value="ECO:0007669"/>
    <property type="project" value="UniProtKB-KW"/>
</dbReference>
<comment type="caution">
    <text evidence="6">The sequence shown here is derived from an EMBL/GenBank/DDBJ whole genome shotgun (WGS) entry which is preliminary data.</text>
</comment>
<dbReference type="PANTHER" id="PTHR13903">
    <property type="entry name" value="PIRIN-RELATED"/>
    <property type="match status" value="1"/>
</dbReference>
<dbReference type="Proteomes" id="UP000249203">
    <property type="component" value="Unassembled WGS sequence"/>
</dbReference>
<dbReference type="InterPro" id="IPR012093">
    <property type="entry name" value="Pirin"/>
</dbReference>
<feature type="binding site" evidence="2">
    <location>
        <position position="59"/>
    </location>
    <ligand>
        <name>Fe cation</name>
        <dbReference type="ChEBI" id="CHEBI:24875"/>
    </ligand>
</feature>
<organism evidence="6 8">
    <name type="scientific">Aliidiomarina maris</name>
    <dbReference type="NCBI Taxonomy" id="531312"/>
    <lineage>
        <taxon>Bacteria</taxon>
        <taxon>Pseudomonadati</taxon>
        <taxon>Pseudomonadota</taxon>
        <taxon>Gammaproteobacteria</taxon>
        <taxon>Alteromonadales</taxon>
        <taxon>Idiomarinaceae</taxon>
        <taxon>Aliidiomarina</taxon>
    </lineage>
</organism>
<comment type="cofactor">
    <cofactor evidence="2">
        <name>Fe cation</name>
        <dbReference type="ChEBI" id="CHEBI:24875"/>
    </cofactor>
    <text evidence="2">Binds 1 Fe cation per subunit.</text>
</comment>
<proteinExistence type="inferred from homology"/>
<keyword evidence="2" id="KW-0479">Metal-binding</keyword>
<feature type="binding site" evidence="2">
    <location>
        <position position="105"/>
    </location>
    <ligand>
        <name>Fe cation</name>
        <dbReference type="ChEBI" id="CHEBI:24875"/>
    </ligand>
</feature>
<feature type="domain" description="Pirin C-terminal" evidence="5">
    <location>
        <begin position="179"/>
        <end position="277"/>
    </location>
</feature>
<dbReference type="RefSeq" id="WP_111569683.1">
    <property type="nucleotide sequence ID" value="NZ_PIPK01000008.1"/>
</dbReference>
<dbReference type="PIRSF" id="PIRSF006232">
    <property type="entry name" value="Pirin"/>
    <property type="match status" value="1"/>
</dbReference>
<dbReference type="InterPro" id="IPR014710">
    <property type="entry name" value="RmlC-like_jellyroll"/>
</dbReference>
<feature type="binding site" evidence="2">
    <location>
        <position position="61"/>
    </location>
    <ligand>
        <name>Fe cation</name>
        <dbReference type="ChEBI" id="CHEBI:24875"/>
    </ligand>
</feature>
<dbReference type="InterPro" id="IPR008778">
    <property type="entry name" value="Pirin_C_dom"/>
</dbReference>